<dbReference type="Proteomes" id="UP001223390">
    <property type="component" value="Unassembled WGS sequence"/>
</dbReference>
<feature type="domain" description="MDMPI C-terminal" evidence="1">
    <location>
        <begin position="148"/>
        <end position="251"/>
    </location>
</feature>
<sequence>MHTADRIDHGAAVAAETARFAALLADADLTVPVPTCPGWTLADLVRHAGGVHRWFSVLLRQRIQQPPAGREVDLRLPEHQDGYAEWLRAGAAEAAEVFADTDPDAPMWVWGADGHARFWIRRMLFETLVHRVDAERALGLPSAIDPALARDGVDEFLANLPFAALFAPKVAHLRGSGEAVRFRCTDTGVSRLVRLRPDGFGLDADLGPDGLPVPAEAEVRAGAADLLLLLYGRLDRTAPGVGATGDGTLLDLWFDNSAF</sequence>
<dbReference type="Gene3D" id="1.20.120.450">
    <property type="entry name" value="dinb family like domain"/>
    <property type="match status" value="1"/>
</dbReference>
<organism evidence="3 4">
    <name type="scientific">Streptomyces katrae</name>
    <dbReference type="NCBI Taxonomy" id="68223"/>
    <lineage>
        <taxon>Bacteria</taxon>
        <taxon>Bacillati</taxon>
        <taxon>Actinomycetota</taxon>
        <taxon>Actinomycetes</taxon>
        <taxon>Kitasatosporales</taxon>
        <taxon>Streptomycetaceae</taxon>
        <taxon>Streptomyces</taxon>
    </lineage>
</organism>
<feature type="domain" description="Mycothiol-dependent maleylpyruvate isomerase metal-binding" evidence="2">
    <location>
        <begin position="12"/>
        <end position="134"/>
    </location>
</feature>
<dbReference type="EMBL" id="JASITI010000007">
    <property type="protein sequence ID" value="MDK9495670.1"/>
    <property type="molecule type" value="Genomic_DNA"/>
</dbReference>
<dbReference type="Pfam" id="PF11716">
    <property type="entry name" value="MDMPI_N"/>
    <property type="match status" value="1"/>
</dbReference>
<dbReference type="PANTHER" id="PTHR40758:SF1">
    <property type="entry name" value="CONSERVED PROTEIN"/>
    <property type="match status" value="1"/>
</dbReference>
<dbReference type="SUPFAM" id="SSF109854">
    <property type="entry name" value="DinB/YfiT-like putative metalloenzymes"/>
    <property type="match status" value="1"/>
</dbReference>
<accession>A0ABT7GPZ9</accession>
<evidence type="ECO:0000259" key="1">
    <source>
        <dbReference type="Pfam" id="PF07398"/>
    </source>
</evidence>
<gene>
    <name evidence="3" type="ORF">QEZ40_006699</name>
</gene>
<comment type="caution">
    <text evidence="3">The sequence shown here is derived from an EMBL/GenBank/DDBJ whole genome shotgun (WGS) entry which is preliminary data.</text>
</comment>
<keyword evidence="4" id="KW-1185">Reference proteome</keyword>
<name>A0ABT7GPZ9_9ACTN</name>
<dbReference type="InterPro" id="IPR017517">
    <property type="entry name" value="Maleyloyr_isom"/>
</dbReference>
<dbReference type="RefSeq" id="WP_285341230.1">
    <property type="nucleotide sequence ID" value="NZ_JASITI010000007.1"/>
</dbReference>
<dbReference type="InterPro" id="IPR024344">
    <property type="entry name" value="MDMPI_metal-binding"/>
</dbReference>
<reference evidence="3 4" key="1">
    <citation type="submission" date="2023-05" db="EMBL/GenBank/DDBJ databases">
        <title>Sequencing and Assembly of Streptomyces sp. NP73.</title>
        <authorList>
            <person name="Konwar A.N."/>
            <person name="Saikia K."/>
            <person name="Thakur D."/>
        </authorList>
    </citation>
    <scope>NUCLEOTIDE SEQUENCE [LARGE SCALE GENOMIC DNA]</scope>
    <source>
        <strain evidence="3 4">NP73</strain>
    </source>
</reference>
<evidence type="ECO:0000313" key="3">
    <source>
        <dbReference type="EMBL" id="MDK9495670.1"/>
    </source>
</evidence>
<dbReference type="GO" id="GO:0016853">
    <property type="term" value="F:isomerase activity"/>
    <property type="evidence" value="ECO:0007669"/>
    <property type="project" value="UniProtKB-KW"/>
</dbReference>
<dbReference type="Pfam" id="PF07398">
    <property type="entry name" value="MDMPI_C"/>
    <property type="match status" value="1"/>
</dbReference>
<keyword evidence="3" id="KW-0413">Isomerase</keyword>
<evidence type="ECO:0000313" key="4">
    <source>
        <dbReference type="Proteomes" id="UP001223390"/>
    </source>
</evidence>
<protein>
    <submittedName>
        <fullName evidence="3">Maleylpyruvate isomerase family mycothiol-dependent enzyme</fullName>
    </submittedName>
</protein>
<dbReference type="PANTHER" id="PTHR40758">
    <property type="entry name" value="CONSERVED PROTEIN"/>
    <property type="match status" value="1"/>
</dbReference>
<dbReference type="InterPro" id="IPR034660">
    <property type="entry name" value="DinB/YfiT-like"/>
</dbReference>
<evidence type="ECO:0000259" key="2">
    <source>
        <dbReference type="Pfam" id="PF11716"/>
    </source>
</evidence>
<dbReference type="NCBIfam" id="TIGR03083">
    <property type="entry name" value="maleylpyruvate isomerase family mycothiol-dependent enzyme"/>
    <property type="match status" value="1"/>
</dbReference>
<proteinExistence type="predicted"/>
<dbReference type="InterPro" id="IPR010872">
    <property type="entry name" value="MDMPI_C-term_domain"/>
</dbReference>